<comment type="caution">
    <text evidence="2">The sequence shown here is derived from an EMBL/GenBank/DDBJ whole genome shotgun (WGS) entry which is preliminary data.</text>
</comment>
<evidence type="ECO:0000313" key="2">
    <source>
        <dbReference type="EMBL" id="KAG7575303.1"/>
    </source>
</evidence>
<feature type="compositionally biased region" description="Basic and acidic residues" evidence="1">
    <location>
        <begin position="19"/>
        <end position="28"/>
    </location>
</feature>
<dbReference type="EMBL" id="JABELV010000005">
    <property type="protein sequence ID" value="KAG7575303.1"/>
    <property type="molecule type" value="Genomic_DNA"/>
</dbReference>
<gene>
    <name evidence="2" type="ORF">FFLO_00467</name>
</gene>
<accession>A0A8K0JSB7</accession>
<keyword evidence="3" id="KW-1185">Reference proteome</keyword>
<name>A0A8K0JSB7_9TREE</name>
<protein>
    <submittedName>
        <fullName evidence="2">Uncharacterized protein</fullName>
    </submittedName>
</protein>
<dbReference type="Proteomes" id="UP000812966">
    <property type="component" value="Unassembled WGS sequence"/>
</dbReference>
<evidence type="ECO:0000256" key="1">
    <source>
        <dbReference type="SAM" id="MobiDB-lite"/>
    </source>
</evidence>
<sequence>MAVTYALPQIPTRPARPARSPEAEDSASRRLTPYPDPKKAFPLSDDHDDNKNKHDQDSKLKDLELPISSPGSERVKPIEINFSRISKKLRRSPSNPPGIVGDRSKLERKSSLPSLGSSSFDNFASGEGTLGERRPRRRDGWLIPDAFVQDYLKDLKSLASSLSLTNSKEKKTLKLPVDNEKSRVVRRDHAPLDVSYQSSFGSQPHTAHPVSIDEVSIYSQESTDLAYLREASIKSVRRYLKEVPKVVEKKRGRMARARMFLLGTSKEGKAV</sequence>
<organism evidence="2 3">
    <name type="scientific">Filobasidium floriforme</name>
    <dbReference type="NCBI Taxonomy" id="5210"/>
    <lineage>
        <taxon>Eukaryota</taxon>
        <taxon>Fungi</taxon>
        <taxon>Dikarya</taxon>
        <taxon>Basidiomycota</taxon>
        <taxon>Agaricomycotina</taxon>
        <taxon>Tremellomycetes</taxon>
        <taxon>Filobasidiales</taxon>
        <taxon>Filobasidiaceae</taxon>
        <taxon>Filobasidium</taxon>
    </lineage>
</organism>
<proteinExistence type="predicted"/>
<evidence type="ECO:0000313" key="3">
    <source>
        <dbReference type="Proteomes" id="UP000812966"/>
    </source>
</evidence>
<feature type="compositionally biased region" description="Basic and acidic residues" evidence="1">
    <location>
        <begin position="36"/>
        <end position="64"/>
    </location>
</feature>
<feature type="region of interest" description="Disordered" evidence="1">
    <location>
        <begin position="1"/>
        <end position="135"/>
    </location>
</feature>
<reference evidence="2" key="1">
    <citation type="submission" date="2020-04" db="EMBL/GenBank/DDBJ databases">
        <title>Analysis of mating type loci in Filobasidium floriforme.</title>
        <authorList>
            <person name="Nowrousian M."/>
        </authorList>
    </citation>
    <scope>NUCLEOTIDE SEQUENCE</scope>
    <source>
        <strain evidence="2">CBS 6242</strain>
    </source>
</reference>
<dbReference type="AlphaFoldDB" id="A0A8K0JSB7"/>